<protein>
    <recommendedName>
        <fullName evidence="2">DUF6868 domain-containing protein</fullName>
    </recommendedName>
</protein>
<dbReference type="Proteomes" id="UP000626370">
    <property type="component" value="Unassembled WGS sequence"/>
</dbReference>
<evidence type="ECO:0000313" key="3">
    <source>
        <dbReference type="EMBL" id="GHE87250.1"/>
    </source>
</evidence>
<dbReference type="Pfam" id="PF21742">
    <property type="entry name" value="DUF6868"/>
    <property type="match status" value="1"/>
</dbReference>
<proteinExistence type="predicted"/>
<keyword evidence="1" id="KW-0812">Transmembrane</keyword>
<evidence type="ECO:0000259" key="2">
    <source>
        <dbReference type="Pfam" id="PF21742"/>
    </source>
</evidence>
<keyword evidence="1" id="KW-0472">Membrane</keyword>
<accession>A0ABQ3IKL8</accession>
<sequence>MYINEITDFLAWCTLLNLGIYLFSALFLLGFKNFTMNIHSKISGIAPNALPKLYFKFLGNYKIGIFLFNIVPYIALRLMA</sequence>
<keyword evidence="1" id="KW-1133">Transmembrane helix</keyword>
<dbReference type="InterPro" id="IPR049220">
    <property type="entry name" value="DUF6868"/>
</dbReference>
<dbReference type="EMBL" id="BNAH01000005">
    <property type="protein sequence ID" value="GHE87250.1"/>
    <property type="molecule type" value="Genomic_DNA"/>
</dbReference>
<feature type="transmembrane region" description="Helical" evidence="1">
    <location>
        <begin position="57"/>
        <end position="76"/>
    </location>
</feature>
<gene>
    <name evidence="3" type="ORF">GCM10011501_15800</name>
</gene>
<reference evidence="4" key="1">
    <citation type="journal article" date="2019" name="Int. J. Syst. Evol. Microbiol.">
        <title>The Global Catalogue of Microorganisms (GCM) 10K type strain sequencing project: providing services to taxonomists for standard genome sequencing and annotation.</title>
        <authorList>
            <consortium name="The Broad Institute Genomics Platform"/>
            <consortium name="The Broad Institute Genome Sequencing Center for Infectious Disease"/>
            <person name="Wu L."/>
            <person name="Ma J."/>
        </authorList>
    </citation>
    <scope>NUCLEOTIDE SEQUENCE [LARGE SCALE GENOMIC DNA]</scope>
    <source>
        <strain evidence="4">CGMCC 1.15922</strain>
    </source>
</reference>
<evidence type="ECO:0000256" key="1">
    <source>
        <dbReference type="SAM" id="Phobius"/>
    </source>
</evidence>
<comment type="caution">
    <text evidence="3">The sequence shown here is derived from an EMBL/GenBank/DDBJ whole genome shotgun (WGS) entry which is preliminary data.</text>
</comment>
<dbReference type="RefSeq" id="WP_373295358.1">
    <property type="nucleotide sequence ID" value="NZ_BNAH01000005.1"/>
</dbReference>
<evidence type="ECO:0000313" key="4">
    <source>
        <dbReference type="Proteomes" id="UP000626370"/>
    </source>
</evidence>
<feature type="domain" description="DUF6868" evidence="2">
    <location>
        <begin position="1"/>
        <end position="79"/>
    </location>
</feature>
<organism evidence="3 4">
    <name type="scientific">Thalassotalea profundi</name>
    <dbReference type="NCBI Taxonomy" id="2036687"/>
    <lineage>
        <taxon>Bacteria</taxon>
        <taxon>Pseudomonadati</taxon>
        <taxon>Pseudomonadota</taxon>
        <taxon>Gammaproteobacteria</taxon>
        <taxon>Alteromonadales</taxon>
        <taxon>Colwelliaceae</taxon>
        <taxon>Thalassotalea</taxon>
    </lineage>
</organism>
<keyword evidence="4" id="KW-1185">Reference proteome</keyword>
<feature type="transmembrane region" description="Helical" evidence="1">
    <location>
        <begin position="9"/>
        <end position="31"/>
    </location>
</feature>
<name>A0ABQ3IKL8_9GAMM</name>